<keyword evidence="1" id="KW-0812">Transmembrane</keyword>
<dbReference type="Proteomes" id="UP000584824">
    <property type="component" value="Unassembled WGS sequence"/>
</dbReference>
<name>A0A7W6K1I7_9HYPH</name>
<protein>
    <submittedName>
        <fullName evidence="2">Nitrogen fixation protein FixH</fullName>
    </submittedName>
</protein>
<evidence type="ECO:0000256" key="1">
    <source>
        <dbReference type="SAM" id="Phobius"/>
    </source>
</evidence>
<dbReference type="InterPro" id="IPR018037">
    <property type="entry name" value="FixH_proteobacterial"/>
</dbReference>
<dbReference type="Pfam" id="PF05751">
    <property type="entry name" value="FixH"/>
    <property type="match status" value="1"/>
</dbReference>
<accession>A0A7W6K1I7</accession>
<comment type="caution">
    <text evidence="2">The sequence shown here is derived from an EMBL/GenBank/DDBJ whole genome shotgun (WGS) entry which is preliminary data.</text>
</comment>
<dbReference type="PIRSF" id="PIRSF011386">
    <property type="entry name" value="FixH"/>
    <property type="match status" value="1"/>
</dbReference>
<keyword evidence="1" id="KW-0472">Membrane</keyword>
<dbReference type="InterPro" id="IPR008620">
    <property type="entry name" value="FixH"/>
</dbReference>
<keyword evidence="3" id="KW-1185">Reference proteome</keyword>
<dbReference type="RefSeq" id="WP_183792012.1">
    <property type="nucleotide sequence ID" value="NZ_JACIDU010000007.1"/>
</dbReference>
<reference evidence="2 3" key="1">
    <citation type="submission" date="2020-08" db="EMBL/GenBank/DDBJ databases">
        <title>Genomic Encyclopedia of Type Strains, Phase IV (KMG-IV): sequencing the most valuable type-strain genomes for metagenomic binning, comparative biology and taxonomic classification.</title>
        <authorList>
            <person name="Goeker M."/>
        </authorList>
    </citation>
    <scope>NUCLEOTIDE SEQUENCE [LARGE SCALE GENOMIC DNA]</scope>
    <source>
        <strain evidence="2 3">DSM 26385</strain>
    </source>
</reference>
<keyword evidence="1" id="KW-1133">Transmembrane helix</keyword>
<proteinExistence type="predicted"/>
<dbReference type="EMBL" id="JACIDU010000007">
    <property type="protein sequence ID" value="MBB4103453.1"/>
    <property type="molecule type" value="Genomic_DNA"/>
</dbReference>
<feature type="transmembrane region" description="Helical" evidence="1">
    <location>
        <begin position="18"/>
        <end position="38"/>
    </location>
</feature>
<dbReference type="AlphaFoldDB" id="A0A7W6K1I7"/>
<evidence type="ECO:0000313" key="2">
    <source>
        <dbReference type="EMBL" id="MBB4103453.1"/>
    </source>
</evidence>
<sequence length="166" mass="18029">MIDTTSKSSGFVFTGKHMILTMVSFFGVVIAVNFFMAWQATRSWSGLVVPNTYVASQQFNAKVAAQRAIAASGVTGKLSVEGDMVSFTISHPEKGPVDVEKVTVNFLRPVGTEQDFSIELTRSAPGVYSAKHEVRSGQWIAEVKATDGDTLVIHEANRFVVIGEQK</sequence>
<evidence type="ECO:0000313" key="3">
    <source>
        <dbReference type="Proteomes" id="UP000584824"/>
    </source>
</evidence>
<organism evidence="2 3">
    <name type="scientific">Allorhizobium borbori</name>
    <dbReference type="NCBI Taxonomy" id="485907"/>
    <lineage>
        <taxon>Bacteria</taxon>
        <taxon>Pseudomonadati</taxon>
        <taxon>Pseudomonadota</taxon>
        <taxon>Alphaproteobacteria</taxon>
        <taxon>Hyphomicrobiales</taxon>
        <taxon>Rhizobiaceae</taxon>
        <taxon>Rhizobium/Agrobacterium group</taxon>
        <taxon>Allorhizobium</taxon>
    </lineage>
</organism>
<gene>
    <name evidence="2" type="ORF">GGQ66_002011</name>
</gene>